<sequence length="100" mass="11294">MTDCFAAVNGSRGERKRQEKQEDSGGRNENQDRQIHWDLSVSASRHRRGPTLQNRRSRRASRGGALITVRIVICPPFVRTDTQGYYCGWRPGGGRHLSGL</sequence>
<proteinExistence type="predicted"/>
<gene>
    <name evidence="2" type="ORF">QQF64_015442</name>
</gene>
<evidence type="ECO:0000313" key="3">
    <source>
        <dbReference type="Proteomes" id="UP001558613"/>
    </source>
</evidence>
<organism evidence="2 3">
    <name type="scientific">Cirrhinus molitorella</name>
    <name type="common">mud carp</name>
    <dbReference type="NCBI Taxonomy" id="172907"/>
    <lineage>
        <taxon>Eukaryota</taxon>
        <taxon>Metazoa</taxon>
        <taxon>Chordata</taxon>
        <taxon>Craniata</taxon>
        <taxon>Vertebrata</taxon>
        <taxon>Euteleostomi</taxon>
        <taxon>Actinopterygii</taxon>
        <taxon>Neopterygii</taxon>
        <taxon>Teleostei</taxon>
        <taxon>Ostariophysi</taxon>
        <taxon>Cypriniformes</taxon>
        <taxon>Cyprinidae</taxon>
        <taxon>Labeoninae</taxon>
        <taxon>Labeonini</taxon>
        <taxon>Cirrhinus</taxon>
    </lineage>
</organism>
<accession>A0ABR3NVQ1</accession>
<evidence type="ECO:0000256" key="1">
    <source>
        <dbReference type="SAM" id="MobiDB-lite"/>
    </source>
</evidence>
<evidence type="ECO:0000313" key="2">
    <source>
        <dbReference type="EMBL" id="KAL1280842.1"/>
    </source>
</evidence>
<feature type="compositionally biased region" description="Basic residues" evidence="1">
    <location>
        <begin position="44"/>
        <end position="61"/>
    </location>
</feature>
<keyword evidence="3" id="KW-1185">Reference proteome</keyword>
<dbReference type="Proteomes" id="UP001558613">
    <property type="component" value="Unassembled WGS sequence"/>
</dbReference>
<feature type="region of interest" description="Disordered" evidence="1">
    <location>
        <begin position="1"/>
        <end position="61"/>
    </location>
</feature>
<comment type="caution">
    <text evidence="2">The sequence shown here is derived from an EMBL/GenBank/DDBJ whole genome shotgun (WGS) entry which is preliminary data.</text>
</comment>
<protein>
    <submittedName>
        <fullName evidence="2">Uncharacterized protein</fullName>
    </submittedName>
</protein>
<reference evidence="2 3" key="1">
    <citation type="submission" date="2023-09" db="EMBL/GenBank/DDBJ databases">
        <authorList>
            <person name="Wang M."/>
        </authorList>
    </citation>
    <scope>NUCLEOTIDE SEQUENCE [LARGE SCALE GENOMIC DNA]</scope>
    <source>
        <strain evidence="2">GT-2023</strain>
        <tissue evidence="2">Liver</tissue>
    </source>
</reference>
<dbReference type="EMBL" id="JAYMGO010000002">
    <property type="protein sequence ID" value="KAL1280842.1"/>
    <property type="molecule type" value="Genomic_DNA"/>
</dbReference>
<feature type="compositionally biased region" description="Basic and acidic residues" evidence="1">
    <location>
        <begin position="12"/>
        <end position="36"/>
    </location>
</feature>
<name>A0ABR3NVQ1_9TELE</name>